<reference evidence="2 3" key="1">
    <citation type="submission" date="2019-03" db="EMBL/GenBank/DDBJ databases">
        <title>Genomic Encyclopedia of Type Strains, Phase IV (KMG-IV): sequencing the most valuable type-strain genomes for metagenomic binning, comparative biology and taxonomic classification.</title>
        <authorList>
            <person name="Goeker M."/>
        </authorList>
    </citation>
    <scope>NUCLEOTIDE SEQUENCE [LARGE SCALE GENOMIC DNA]</scope>
    <source>
        <strain evidence="2 3">DSM 24629</strain>
    </source>
</reference>
<sequence>MSHAVRIDYQGISIQCQSICEMASSQLCKLDRMLDVLESGSTRLLNSQTDALRKEITKIKQQIQNKIDSVLSKAKKKASLGRVVVDSDYMGSHANAYEVINEAEELEVMVTTLADTKLVEMESLLNQLMNSQLATYQEKLKDLASGRIRINYDVQEKINMITDEVIRQYVYLAWVDNPDASYDSLYSLAMKMKYSADNRQYVAVEEKKIEEIKTELRDEKIDEKTIEKIVSQNDGTAKERVQKARELANAEIVNEKVRRESVKIIVQAIKKRGFFVDVKSIKIDRENNQVNILAQKPSGAKAEFKVFMDGKFEYRFDGYEGQACQKDIKPFMDELEDVYGIKVIKQTEIWSNPDKNSTMKYQTIDYNKNKG</sequence>
<keyword evidence="3" id="KW-1185">Reference proteome</keyword>
<evidence type="ECO:0000313" key="2">
    <source>
        <dbReference type="EMBL" id="TCT16012.1"/>
    </source>
</evidence>
<organism evidence="2 3">
    <name type="scientific">Natranaerovirga pectinivora</name>
    <dbReference type="NCBI Taxonomy" id="682400"/>
    <lineage>
        <taxon>Bacteria</taxon>
        <taxon>Bacillati</taxon>
        <taxon>Bacillota</taxon>
        <taxon>Clostridia</taxon>
        <taxon>Lachnospirales</taxon>
        <taxon>Natranaerovirgaceae</taxon>
        <taxon>Natranaerovirga</taxon>
    </lineage>
</organism>
<comment type="caution">
    <text evidence="2">The sequence shown here is derived from an EMBL/GenBank/DDBJ whole genome shotgun (WGS) entry which is preliminary data.</text>
</comment>
<gene>
    <name evidence="2" type="ORF">EDC18_10226</name>
</gene>
<keyword evidence="1" id="KW-0175">Coiled coil</keyword>
<accession>A0A4R3MND0</accession>
<dbReference type="Proteomes" id="UP000294902">
    <property type="component" value="Unassembled WGS sequence"/>
</dbReference>
<dbReference type="AlphaFoldDB" id="A0A4R3MND0"/>
<proteinExistence type="predicted"/>
<dbReference type="EMBL" id="SMAL01000002">
    <property type="protein sequence ID" value="TCT16012.1"/>
    <property type="molecule type" value="Genomic_DNA"/>
</dbReference>
<dbReference type="OrthoDB" id="9153870at2"/>
<evidence type="ECO:0000256" key="1">
    <source>
        <dbReference type="SAM" id="Coils"/>
    </source>
</evidence>
<feature type="coiled-coil region" evidence="1">
    <location>
        <begin position="202"/>
        <end position="260"/>
    </location>
</feature>
<evidence type="ECO:0000313" key="3">
    <source>
        <dbReference type="Proteomes" id="UP000294902"/>
    </source>
</evidence>
<dbReference type="RefSeq" id="WP_132250058.1">
    <property type="nucleotide sequence ID" value="NZ_SMAL01000002.1"/>
</dbReference>
<name>A0A4R3MND0_9FIRM</name>
<protein>
    <submittedName>
        <fullName evidence="2">Uncharacterized protein</fullName>
    </submittedName>
</protein>